<dbReference type="Pfam" id="PF10050">
    <property type="entry name" value="DUF2284"/>
    <property type="match status" value="1"/>
</dbReference>
<proteinExistence type="predicted"/>
<reference evidence="1 2" key="1">
    <citation type="submission" date="2020-08" db="EMBL/GenBank/DDBJ databases">
        <title>Genome public.</title>
        <authorList>
            <person name="Liu C."/>
            <person name="Sun Q."/>
        </authorList>
    </citation>
    <scope>NUCLEOTIDE SEQUENCE [LARGE SCALE GENOMIC DNA]</scope>
    <source>
        <strain evidence="1 2">BX17</strain>
    </source>
</reference>
<accession>A0A8I0ADK2</accession>
<comment type="caution">
    <text evidence="1">The sequence shown here is derived from an EMBL/GenBank/DDBJ whole genome shotgun (WGS) entry which is preliminary data.</text>
</comment>
<evidence type="ECO:0000313" key="1">
    <source>
        <dbReference type="EMBL" id="MBC5650147.1"/>
    </source>
</evidence>
<gene>
    <name evidence="1" type="ORF">H8S54_03160</name>
</gene>
<organism evidence="1 2">
    <name type="scientific">Blautia segnis</name>
    <dbReference type="NCBI Taxonomy" id="2763030"/>
    <lineage>
        <taxon>Bacteria</taxon>
        <taxon>Bacillati</taxon>
        <taxon>Bacillota</taxon>
        <taxon>Clostridia</taxon>
        <taxon>Lachnospirales</taxon>
        <taxon>Lachnospiraceae</taxon>
        <taxon>Blautia</taxon>
    </lineage>
</organism>
<dbReference type="EMBL" id="JACOOT010000008">
    <property type="protein sequence ID" value="MBC5650147.1"/>
    <property type="molecule type" value="Genomic_DNA"/>
</dbReference>
<evidence type="ECO:0000313" key="2">
    <source>
        <dbReference type="Proteomes" id="UP000652847"/>
    </source>
</evidence>
<sequence length="178" mass="20174">MNFKELKELCQSHGFTHTVPLACDTIELKPEVRQMCASDSCHKYNKCWSCPPGCGTLEECEKRVRKYKLGILVQTVGQLEDSMDGEGMMRIEDMHKASFYALEKDLRKFYPDMLPIGAGCCTKCKVCTYPDAPCRFPGEAFSSMEAYGMLVMQVCQANHLDYYYGSGKIAYTSCYLLK</sequence>
<keyword evidence="2" id="KW-1185">Reference proteome</keyword>
<dbReference type="AlphaFoldDB" id="A0A8I0ADK2"/>
<dbReference type="InterPro" id="IPR019271">
    <property type="entry name" value="DUF2284_metal-binding"/>
</dbReference>
<dbReference type="RefSeq" id="WP_186900893.1">
    <property type="nucleotide sequence ID" value="NZ_JACOOT010000008.1"/>
</dbReference>
<protein>
    <submittedName>
        <fullName evidence="1">DUF2284 domain-containing protein</fullName>
    </submittedName>
</protein>
<dbReference type="Proteomes" id="UP000652847">
    <property type="component" value="Unassembled WGS sequence"/>
</dbReference>
<name>A0A8I0ADK2_9FIRM</name>